<comment type="caution">
    <text evidence="12">The sequence shown here is derived from an EMBL/GenBank/DDBJ whole genome shotgun (WGS) entry which is preliminary data.</text>
</comment>
<keyword evidence="2" id="KW-0813">Transport</keyword>
<keyword evidence="5" id="KW-0547">Nucleotide-binding</keyword>
<dbReference type="InterPro" id="IPR017871">
    <property type="entry name" value="ABC_transporter-like_CS"/>
</dbReference>
<evidence type="ECO:0000256" key="6">
    <source>
        <dbReference type="ARBA" id="ARBA00022840"/>
    </source>
</evidence>
<dbReference type="InterPro" id="IPR011527">
    <property type="entry name" value="ABC1_TM_dom"/>
</dbReference>
<evidence type="ECO:0000256" key="4">
    <source>
        <dbReference type="ARBA" id="ARBA00022692"/>
    </source>
</evidence>
<feature type="transmembrane region" description="Helical" evidence="9">
    <location>
        <begin position="278"/>
        <end position="296"/>
    </location>
</feature>
<dbReference type="FunFam" id="3.40.50.300:FF:000854">
    <property type="entry name" value="Multidrug ABC transporter ATP-binding protein"/>
    <property type="match status" value="1"/>
</dbReference>
<dbReference type="Proteomes" id="UP000277864">
    <property type="component" value="Unassembled WGS sequence"/>
</dbReference>
<evidence type="ECO:0000256" key="7">
    <source>
        <dbReference type="ARBA" id="ARBA00022989"/>
    </source>
</evidence>
<dbReference type="GO" id="GO:0016887">
    <property type="term" value="F:ATP hydrolysis activity"/>
    <property type="evidence" value="ECO:0007669"/>
    <property type="project" value="InterPro"/>
</dbReference>
<sequence length="578" mass="65161">MKLMWQYTMRHKKLLLLNFLCVFGFIVIELGLPTLLGRMIDSGLETGNMENVKKIGWYMVIITVIGITLHIMLSYVGAKLNNRIIVDLRDDMFENIQQFSHGEYEQIGVSSLITRVTNDAYQVMLFLGQVLRTGFMTPMMFIASITIVIKRSPLLARYVFLALPFLTIGIIIIAKYSKPLSERQQTELDNINGIMRENLSGLRVIRAFVNEKFEEKRFDQVNAAFTDTSTKLFKLVAAAQPAFFFLFNLVMVLIIWMGAKYIDMGQLEVGNLIATIEYVFHALFSFMLFTVIFMMYPRAAVSANRIQEVLELSSTITDKPDGVKETRTNGVVSFNQVTFAYPGTVESPVIRDVSFEVNPGETIAFIGSTGSGKSTLIQLIPRFYDVTKGSIQIDGVDVRDYNLHALRQKIGYIPQKAILFEGSIRDNLLMGKPDATEEDLDYALEIAQATEFVASKPKGLEEHLSEGGSNFSGGQKQRLAIARAIIRRPAIYIFDDSFSALDYQTDAKLREQLKKETKQSTVMIVAQRISSIMDADKIVVLNEGEVVGLGTHQELLDHCDIYRDIAFSQLSKEELAHE</sequence>
<feature type="transmembrane region" description="Helical" evidence="9">
    <location>
        <begin position="130"/>
        <end position="149"/>
    </location>
</feature>
<protein>
    <submittedName>
        <fullName evidence="12">Multidrug ABC transporter ATP-binding protein</fullName>
    </submittedName>
</protein>
<evidence type="ECO:0000313" key="12">
    <source>
        <dbReference type="EMBL" id="RST90140.1"/>
    </source>
</evidence>
<keyword evidence="8 9" id="KW-0472">Membrane</keyword>
<evidence type="ECO:0000313" key="13">
    <source>
        <dbReference type="Proteomes" id="UP000277864"/>
    </source>
</evidence>
<dbReference type="InterPro" id="IPR036640">
    <property type="entry name" value="ABC1_TM_sf"/>
</dbReference>
<dbReference type="GO" id="GO:0015421">
    <property type="term" value="F:ABC-type oligopeptide transporter activity"/>
    <property type="evidence" value="ECO:0007669"/>
    <property type="project" value="TreeGrafter"/>
</dbReference>
<dbReference type="SUPFAM" id="SSF90123">
    <property type="entry name" value="ABC transporter transmembrane region"/>
    <property type="match status" value="1"/>
</dbReference>
<name>A0A429Z8U2_9ENTE</name>
<dbReference type="SMART" id="SM00382">
    <property type="entry name" value="AAA"/>
    <property type="match status" value="1"/>
</dbReference>
<feature type="domain" description="ABC transporter" evidence="10">
    <location>
        <begin position="332"/>
        <end position="568"/>
    </location>
</feature>
<dbReference type="PROSITE" id="PS00211">
    <property type="entry name" value="ABC_TRANSPORTER_1"/>
    <property type="match status" value="1"/>
</dbReference>
<dbReference type="GO" id="GO:0005886">
    <property type="term" value="C:plasma membrane"/>
    <property type="evidence" value="ECO:0007669"/>
    <property type="project" value="UniProtKB-SubCell"/>
</dbReference>
<dbReference type="EMBL" id="PXZH01000001">
    <property type="protein sequence ID" value="RST90140.1"/>
    <property type="molecule type" value="Genomic_DNA"/>
</dbReference>
<dbReference type="Gene3D" id="1.20.1560.10">
    <property type="entry name" value="ABC transporter type 1, transmembrane domain"/>
    <property type="match status" value="1"/>
</dbReference>
<keyword evidence="13" id="KW-1185">Reference proteome</keyword>
<keyword evidence="6 12" id="KW-0067">ATP-binding</keyword>
<keyword evidence="4 9" id="KW-0812">Transmembrane</keyword>
<dbReference type="Gene3D" id="3.40.50.300">
    <property type="entry name" value="P-loop containing nucleotide triphosphate hydrolases"/>
    <property type="match status" value="1"/>
</dbReference>
<evidence type="ECO:0000256" key="8">
    <source>
        <dbReference type="ARBA" id="ARBA00023136"/>
    </source>
</evidence>
<feature type="domain" description="ABC transmembrane type-1" evidence="11">
    <location>
        <begin position="16"/>
        <end position="298"/>
    </location>
</feature>
<comment type="subcellular location">
    <subcellularLocation>
        <location evidence="1">Cell membrane</location>
        <topology evidence="1">Multi-pass membrane protein</topology>
    </subcellularLocation>
</comment>
<keyword evidence="3" id="KW-1003">Cell membrane</keyword>
<feature type="transmembrane region" description="Helical" evidence="9">
    <location>
        <begin position="55"/>
        <end position="76"/>
    </location>
</feature>
<dbReference type="Pfam" id="PF00005">
    <property type="entry name" value="ABC_tran"/>
    <property type="match status" value="1"/>
</dbReference>
<organism evidence="12 13">
    <name type="scientific">Vagococcus humatus</name>
    <dbReference type="NCBI Taxonomy" id="1889241"/>
    <lineage>
        <taxon>Bacteria</taxon>
        <taxon>Bacillati</taxon>
        <taxon>Bacillota</taxon>
        <taxon>Bacilli</taxon>
        <taxon>Lactobacillales</taxon>
        <taxon>Enterococcaceae</taxon>
        <taxon>Vagococcus</taxon>
    </lineage>
</organism>
<feature type="transmembrane region" description="Helical" evidence="9">
    <location>
        <begin position="155"/>
        <end position="174"/>
    </location>
</feature>
<dbReference type="InterPro" id="IPR027417">
    <property type="entry name" value="P-loop_NTPase"/>
</dbReference>
<dbReference type="RefSeq" id="WP_125942754.1">
    <property type="nucleotide sequence ID" value="NZ_PXZH01000001.1"/>
</dbReference>
<dbReference type="PANTHER" id="PTHR43394">
    <property type="entry name" value="ATP-DEPENDENT PERMEASE MDL1, MITOCHONDRIAL"/>
    <property type="match status" value="1"/>
</dbReference>
<evidence type="ECO:0000256" key="9">
    <source>
        <dbReference type="SAM" id="Phobius"/>
    </source>
</evidence>
<evidence type="ECO:0000256" key="2">
    <source>
        <dbReference type="ARBA" id="ARBA00022448"/>
    </source>
</evidence>
<accession>A0A429Z8U2</accession>
<evidence type="ECO:0000256" key="5">
    <source>
        <dbReference type="ARBA" id="ARBA00022741"/>
    </source>
</evidence>
<dbReference type="InterPro" id="IPR003593">
    <property type="entry name" value="AAA+_ATPase"/>
</dbReference>
<dbReference type="AlphaFoldDB" id="A0A429Z8U2"/>
<dbReference type="CDD" id="cd18548">
    <property type="entry name" value="ABC_6TM_Tm287_like"/>
    <property type="match status" value="1"/>
</dbReference>
<feature type="transmembrane region" description="Helical" evidence="9">
    <location>
        <begin position="235"/>
        <end position="258"/>
    </location>
</feature>
<dbReference type="InterPro" id="IPR039421">
    <property type="entry name" value="Type_1_exporter"/>
</dbReference>
<reference evidence="12 13" key="1">
    <citation type="submission" date="2018-03" db="EMBL/GenBank/DDBJ databases">
        <authorList>
            <person name="Gulvik C.A."/>
        </authorList>
    </citation>
    <scope>NUCLEOTIDE SEQUENCE [LARGE SCALE GENOMIC DNA]</scope>
    <source>
        <strain evidence="12 13">JCM 31581</strain>
    </source>
</reference>
<dbReference type="SUPFAM" id="SSF52540">
    <property type="entry name" value="P-loop containing nucleoside triphosphate hydrolases"/>
    <property type="match status" value="1"/>
</dbReference>
<dbReference type="PROSITE" id="PS50893">
    <property type="entry name" value="ABC_TRANSPORTER_2"/>
    <property type="match status" value="1"/>
</dbReference>
<dbReference type="OrthoDB" id="9770415at2"/>
<dbReference type="Pfam" id="PF00664">
    <property type="entry name" value="ABC_membrane"/>
    <property type="match status" value="1"/>
</dbReference>
<dbReference type="InterPro" id="IPR003439">
    <property type="entry name" value="ABC_transporter-like_ATP-bd"/>
</dbReference>
<dbReference type="PROSITE" id="PS50929">
    <property type="entry name" value="ABC_TM1F"/>
    <property type="match status" value="1"/>
</dbReference>
<dbReference type="GO" id="GO:0005524">
    <property type="term" value="F:ATP binding"/>
    <property type="evidence" value="ECO:0007669"/>
    <property type="project" value="UniProtKB-KW"/>
</dbReference>
<evidence type="ECO:0000256" key="1">
    <source>
        <dbReference type="ARBA" id="ARBA00004651"/>
    </source>
</evidence>
<keyword evidence="7 9" id="KW-1133">Transmembrane helix</keyword>
<gene>
    <name evidence="12" type="ORF">C7P63_03415</name>
</gene>
<proteinExistence type="predicted"/>
<evidence type="ECO:0000259" key="10">
    <source>
        <dbReference type="PROSITE" id="PS50893"/>
    </source>
</evidence>
<evidence type="ECO:0000259" key="11">
    <source>
        <dbReference type="PROSITE" id="PS50929"/>
    </source>
</evidence>
<dbReference type="PANTHER" id="PTHR43394:SF1">
    <property type="entry name" value="ATP-BINDING CASSETTE SUB-FAMILY B MEMBER 10, MITOCHONDRIAL"/>
    <property type="match status" value="1"/>
</dbReference>
<evidence type="ECO:0000256" key="3">
    <source>
        <dbReference type="ARBA" id="ARBA00022475"/>
    </source>
</evidence>